<sequence>MQDSRQHTPSSSTSSAVDLTKTTSGLNPASPYPSSPNLTLTADTTATARRRYSSSRPRDDWNETIDAGLDPLRLDMYQDSSAVAGPSNTSKSSPYALDDDPFFSSPNSNVSSSTNGAGKMKGLFINTSSSYAELDNTRYGETEGSVDEHHVQHGSGSLTVPSTASLIEPYEYRDDEDLDRLRPASDTLSQDWSPGGRDVETRVGRSPKPKRRSSRYSSSSPLKKTGSALLEVSANLRRVSMRVVNTASMGLENQVKLEDEPTDSPVVAPAPADAPKPPPLRGRALGILGPDNKIRRAFFHVLQYPWTEPMILVLIIINAVVLTIQGATSLVLASDDDPTPRVTGYFHTWEDWTLFGLFVLFTFEAFARICVSGFLLDPEILASTIFTSPLTRDPDLSSISPATPIMRRQTSVREPQGPLSRGLSLSQRIDKLRRNIAQPFMLQTSHSQQQQQPVRHNRYETLDAEKELSWAQKRHRRQSTYDGGLQVPQRQGTFDIGIRTMPSMPFSEKDPAEALALPFQLGVMDAHSKIERNVPYLRHSWSRIDFLAIVGFWVTFGLAAAGVERGEYHVGIFRAISVLRTARLLAITSGTTTIMHSLKRARPLLANVAYFVLFAMMILSIIAMQTFQGSLRRICIISPILGEGEIPLEEQFCGGFIDPGSLNATGFVRTDGEISDTMKGYICPLGQICRERSVNPNSDIQSFDTISHSLLQIIVIASINGWTPLMYSIIDAEFFVSALFFIVSIIILNFWLINLFIAVITNSFSAIRAQTQRSAFGAAPKTPANDKDDDGWAAAMRRRLNPANVAQKICDWLKWVWVALALASLVLQATRTADLNPDEQDQHEMLLDYGELAITIAFDVEIVLRFLATLPNWRSFFDEGRNWLDSSLAVICSIIQIPAIHDTPVYPWFTIFQLARFYRVILVVPRMKPLLLTVFGNVSGLFNMSLFLILVNYIAALMGVQLLRGDMAGDLGVNFGNVFNAFTGVYQIFSSEDWTSVLYDATEAAKEVKQEIVVATFLAVWMLFANFIMLSMFVAVINENFQVAEEAKEISQVNHYWATQQQRIEESNSWYKKLNPYRWVKPDPLPAQPQQQVEDDPMVTNMLRRDNTFAATSTGLGATSPGLAAASMGLRTGRNSRFQTSKTLVALQRLFTGDPQIYDVPMEPIRGEHRKRDSVFAYSTNPEEQEVERNFELLASVTARDRAFDLHSRAYQERLNRRAAFIQQYPTFDKTFWIFSQDNKIRQWCQRLVQPASPPRIYGRSPSSFLHPLVQLTLLCAVIGGIVVEIIATPQYRRGYYMEFGKIRGTWFDIAECAFGLTLLVEFFIKIIADGFVFTPNAYLRSIWNIFDLAVLAGLIVNVTTGLIFIGGLSRFTRSLKALRVLRLITLIERMRETFESLIISGAGRIADAAVLAILYMIPYAVWGLNIFAGKFGECNDGDVDGITQCVNEYVTTVHGDSFGFYAPQVWDYPSPSTTFSFDTFRSSLLILFEIVSLEGWIDVMQSAASIVGIGQQPQNNVAPINALFFLVYHLIGGVVILTLFVSIIIANFRARTGSALLTNPQREWIDLQKLFRRQKPSKRPKIRPKAGFRGWCYDRAIQKRGWWSRTLTFLFIVHVIVLMSLTYGTRTETAVAIRNYFYLAITFIYIVDCLVRFYGLGFTSFTANWWNAYDFFVSFGSFGTTLAVTFGEANFELDQVHKVFLVAIAFKLVQRNDSLNVLFKTAIASLPTISSLLALWLVMFIFFGILYVEVFGMTKWDSGENHNQNYYSMGSALVMLTFMSVGEGWNQFLHDFAIEYPRCTNNFGPLEESDCGSGGWAFGLFIAWNILSMYIFVNLFTGVVVESFSFVFQSSKNSTMAAVTRAEMRSFKKTWAEFVNPHSGMMERPNLVRFFGKLTGIFEVRTYPREFDVNTILQICKEDPDNSTWSHGVTIDGVDIKKLRRLMGDLDPVALKKRRGVYNKLYQESLMHLRDYGGISFTKMLMLIAHHKIIDEKEALTMKEYIDRIETNKSIKRLVYVDRVRSCLKTIHLRRRFLAIRAQRLEQEAPSIVVEVLPDTPPPATTRDISSARFVDMSPSSPLNSPRASWSFPSPPSSFSRPNHHHHHHPSDVSMTGDLGNHLYFPRESPREYQEGYPRPLPEPPS</sequence>
<feature type="compositionally biased region" description="Low complexity" evidence="16">
    <location>
        <begin position="2082"/>
        <end position="2098"/>
    </location>
</feature>
<dbReference type="Proteomes" id="UP000305067">
    <property type="component" value="Unassembled WGS sequence"/>
</dbReference>
<evidence type="ECO:0000256" key="15">
    <source>
        <dbReference type="ARBA" id="ARBA00067459"/>
    </source>
</evidence>
<keyword evidence="8" id="KW-0851">Voltage-gated channel</keyword>
<feature type="transmembrane region" description="Helical" evidence="17">
    <location>
        <begin position="1823"/>
        <end position="1849"/>
    </location>
</feature>
<evidence type="ECO:0000256" key="12">
    <source>
        <dbReference type="ARBA" id="ARBA00023180"/>
    </source>
</evidence>
<keyword evidence="13" id="KW-0407">Ion channel</keyword>
<evidence type="ECO:0000256" key="17">
    <source>
        <dbReference type="SAM" id="Phobius"/>
    </source>
</evidence>
<feature type="transmembrane region" description="Helical" evidence="17">
    <location>
        <begin position="1265"/>
        <end position="1287"/>
    </location>
</feature>
<proteinExistence type="inferred from homology"/>
<feature type="region of interest" description="Disordered" evidence="16">
    <location>
        <begin position="253"/>
        <end position="281"/>
    </location>
</feature>
<feature type="domain" description="Ion transport" evidence="18">
    <location>
        <begin position="1603"/>
        <end position="1847"/>
    </location>
</feature>
<evidence type="ECO:0000256" key="14">
    <source>
        <dbReference type="ARBA" id="ARBA00061395"/>
    </source>
</evidence>
<keyword evidence="3" id="KW-1003">Cell membrane</keyword>
<evidence type="ECO:0000256" key="2">
    <source>
        <dbReference type="ARBA" id="ARBA00022448"/>
    </source>
</evidence>
<feature type="region of interest" description="Disordered" evidence="16">
    <location>
        <begin position="81"/>
        <end position="100"/>
    </location>
</feature>
<evidence type="ECO:0000256" key="6">
    <source>
        <dbReference type="ARBA" id="ARBA00022692"/>
    </source>
</evidence>
<dbReference type="InterPro" id="IPR005821">
    <property type="entry name" value="Ion_trans_dom"/>
</dbReference>
<keyword evidence="9 17" id="KW-1133">Transmembrane helix</keyword>
<feature type="transmembrane region" description="Helical" evidence="17">
    <location>
        <begin position="1669"/>
        <end position="1688"/>
    </location>
</feature>
<dbReference type="PANTHER" id="PTHR45628:SF7">
    <property type="entry name" value="VOLTAGE-DEPENDENT CALCIUM CHANNEL TYPE A SUBUNIT ALPHA-1"/>
    <property type="match status" value="1"/>
</dbReference>
<comment type="similarity">
    <text evidence="14">Belongs to the calcium channel alpha-1 subunit (TC 1.A.1.11) family.</text>
</comment>
<feature type="transmembrane region" description="Helical" evidence="17">
    <location>
        <begin position="1734"/>
        <end position="1754"/>
    </location>
</feature>
<reference evidence="19 20" key="1">
    <citation type="journal article" date="2019" name="Nat. Ecol. Evol.">
        <title>Megaphylogeny resolves global patterns of mushroom evolution.</title>
        <authorList>
            <person name="Varga T."/>
            <person name="Krizsan K."/>
            <person name="Foldi C."/>
            <person name="Dima B."/>
            <person name="Sanchez-Garcia M."/>
            <person name="Sanchez-Ramirez S."/>
            <person name="Szollosi G.J."/>
            <person name="Szarkandi J.G."/>
            <person name="Papp V."/>
            <person name="Albert L."/>
            <person name="Andreopoulos W."/>
            <person name="Angelini C."/>
            <person name="Antonin V."/>
            <person name="Barry K.W."/>
            <person name="Bougher N.L."/>
            <person name="Buchanan P."/>
            <person name="Buyck B."/>
            <person name="Bense V."/>
            <person name="Catcheside P."/>
            <person name="Chovatia M."/>
            <person name="Cooper J."/>
            <person name="Damon W."/>
            <person name="Desjardin D."/>
            <person name="Finy P."/>
            <person name="Geml J."/>
            <person name="Haridas S."/>
            <person name="Hughes K."/>
            <person name="Justo A."/>
            <person name="Karasinski D."/>
            <person name="Kautmanova I."/>
            <person name="Kiss B."/>
            <person name="Kocsube S."/>
            <person name="Kotiranta H."/>
            <person name="LaButti K.M."/>
            <person name="Lechner B.E."/>
            <person name="Liimatainen K."/>
            <person name="Lipzen A."/>
            <person name="Lukacs Z."/>
            <person name="Mihaltcheva S."/>
            <person name="Morgado L.N."/>
            <person name="Niskanen T."/>
            <person name="Noordeloos M.E."/>
            <person name="Ohm R.A."/>
            <person name="Ortiz-Santana B."/>
            <person name="Ovrebo C."/>
            <person name="Racz N."/>
            <person name="Riley R."/>
            <person name="Savchenko A."/>
            <person name="Shiryaev A."/>
            <person name="Soop K."/>
            <person name="Spirin V."/>
            <person name="Szebenyi C."/>
            <person name="Tomsovsky M."/>
            <person name="Tulloss R.E."/>
            <person name="Uehling J."/>
            <person name="Grigoriev I.V."/>
            <person name="Vagvolgyi C."/>
            <person name="Papp T."/>
            <person name="Martin F.M."/>
            <person name="Miettinen O."/>
            <person name="Hibbett D.S."/>
            <person name="Nagy L.G."/>
        </authorList>
    </citation>
    <scope>NUCLEOTIDE SEQUENCE [LARGE SCALE GENOMIC DNA]</scope>
    <source>
        <strain evidence="19 20">CBS 309.79</strain>
    </source>
</reference>
<feature type="transmembrane region" description="Helical" evidence="17">
    <location>
        <begin position="929"/>
        <end position="955"/>
    </location>
</feature>
<dbReference type="SUPFAM" id="SSF81324">
    <property type="entry name" value="Voltage-gated potassium channels"/>
    <property type="match status" value="4"/>
</dbReference>
<keyword evidence="10" id="KW-0406">Ion transport</keyword>
<feature type="region of interest" description="Disordered" evidence="16">
    <location>
        <begin position="2053"/>
        <end position="2143"/>
    </location>
</feature>
<evidence type="ECO:0000256" key="7">
    <source>
        <dbReference type="ARBA" id="ARBA00022837"/>
    </source>
</evidence>
<dbReference type="OrthoDB" id="416585at2759"/>
<keyword evidence="2" id="KW-0813">Transport</keyword>
<dbReference type="InterPro" id="IPR027359">
    <property type="entry name" value="Volt_channel_dom_sf"/>
</dbReference>
<feature type="region of interest" description="Disordered" evidence="16">
    <location>
        <begin position="141"/>
        <end position="166"/>
    </location>
</feature>
<evidence type="ECO:0000256" key="16">
    <source>
        <dbReference type="SAM" id="MobiDB-lite"/>
    </source>
</evidence>
<feature type="region of interest" description="Disordered" evidence="16">
    <location>
        <begin position="182"/>
        <end position="224"/>
    </location>
</feature>
<keyword evidence="5" id="KW-0107">Calcium channel</keyword>
<evidence type="ECO:0000256" key="9">
    <source>
        <dbReference type="ARBA" id="ARBA00022989"/>
    </source>
</evidence>
<feature type="transmembrane region" description="Helical" evidence="17">
    <location>
        <begin position="736"/>
        <end position="760"/>
    </location>
</feature>
<accession>A0A5C3QJ83</accession>
<feature type="transmembrane region" description="Helical" evidence="17">
    <location>
        <begin position="1608"/>
        <end position="1625"/>
    </location>
</feature>
<evidence type="ECO:0000256" key="5">
    <source>
        <dbReference type="ARBA" id="ARBA00022673"/>
    </source>
</evidence>
<dbReference type="Gene3D" id="1.20.120.350">
    <property type="entry name" value="Voltage-gated potassium channels. Chain C"/>
    <property type="match status" value="3"/>
</dbReference>
<feature type="transmembrane region" description="Helical" evidence="17">
    <location>
        <begin position="710"/>
        <end position="730"/>
    </location>
</feature>
<dbReference type="InterPro" id="IPR050599">
    <property type="entry name" value="VDCC_alpha-1_subunit"/>
</dbReference>
<protein>
    <recommendedName>
        <fullName evidence="15">Calcium-channel protein CCH1</fullName>
    </recommendedName>
</protein>
<keyword evidence="7" id="KW-0106">Calcium</keyword>
<dbReference type="Gene3D" id="1.10.287.70">
    <property type="match status" value="4"/>
</dbReference>
<dbReference type="GO" id="GO:0098703">
    <property type="term" value="P:calcium ion import across plasma membrane"/>
    <property type="evidence" value="ECO:0007669"/>
    <property type="project" value="TreeGrafter"/>
</dbReference>
<feature type="transmembrane region" description="Helical" evidence="17">
    <location>
        <begin position="546"/>
        <end position="563"/>
    </location>
</feature>
<dbReference type="PANTHER" id="PTHR45628">
    <property type="entry name" value="VOLTAGE-DEPENDENT CALCIUM CHANNEL TYPE A SUBUNIT ALPHA-1"/>
    <property type="match status" value="1"/>
</dbReference>
<dbReference type="FunFam" id="1.10.287.70:FF:000093">
    <property type="entry name" value="Calcium channel subunit Cch1"/>
    <property type="match status" value="1"/>
</dbReference>
<evidence type="ECO:0000256" key="8">
    <source>
        <dbReference type="ARBA" id="ARBA00022882"/>
    </source>
</evidence>
<feature type="compositionally biased region" description="Basic and acidic residues" evidence="16">
    <location>
        <begin position="141"/>
        <end position="151"/>
    </location>
</feature>
<evidence type="ECO:0000256" key="11">
    <source>
        <dbReference type="ARBA" id="ARBA00023136"/>
    </source>
</evidence>
<feature type="transmembrane region" description="Helical" evidence="17">
    <location>
        <begin position="311"/>
        <end position="332"/>
    </location>
</feature>
<dbReference type="GO" id="GO:0005891">
    <property type="term" value="C:voltage-gated calcium channel complex"/>
    <property type="evidence" value="ECO:0007669"/>
    <property type="project" value="TreeGrafter"/>
</dbReference>
<feature type="domain" description="Ion transport" evidence="18">
    <location>
        <begin position="812"/>
        <end position="1048"/>
    </location>
</feature>
<evidence type="ECO:0000313" key="20">
    <source>
        <dbReference type="Proteomes" id="UP000305067"/>
    </source>
</evidence>
<feature type="transmembrane region" description="Helical" evidence="17">
    <location>
        <begin position="1637"/>
        <end position="1657"/>
    </location>
</feature>
<feature type="region of interest" description="Disordered" evidence="16">
    <location>
        <begin position="1"/>
        <end position="65"/>
    </location>
</feature>
<name>A0A5C3QJ83_9AGAR</name>
<keyword evidence="11 17" id="KW-0472">Membrane</keyword>
<feature type="transmembrane region" description="Helical" evidence="17">
    <location>
        <begin position="352"/>
        <end position="376"/>
    </location>
</feature>
<feature type="transmembrane region" description="Helical" evidence="17">
    <location>
        <begin position="1012"/>
        <end position="1037"/>
    </location>
</feature>
<evidence type="ECO:0000256" key="10">
    <source>
        <dbReference type="ARBA" id="ARBA00023065"/>
    </source>
</evidence>
<evidence type="ECO:0000256" key="3">
    <source>
        <dbReference type="ARBA" id="ARBA00022475"/>
    </source>
</evidence>
<feature type="compositionally biased region" description="Polar residues" evidence="16">
    <location>
        <begin position="16"/>
        <end position="27"/>
    </location>
</feature>
<feature type="transmembrane region" description="Helical" evidence="17">
    <location>
        <begin position="1349"/>
        <end position="1373"/>
    </location>
</feature>
<dbReference type="Pfam" id="PF00520">
    <property type="entry name" value="Ion_trans"/>
    <property type="match status" value="4"/>
</dbReference>
<feature type="transmembrane region" description="Helical" evidence="17">
    <location>
        <begin position="1307"/>
        <end position="1329"/>
    </location>
</feature>
<dbReference type="STRING" id="1884261.A0A5C3QJ83"/>
<feature type="transmembrane region" description="Helical" evidence="17">
    <location>
        <begin position="1523"/>
        <end position="1547"/>
    </location>
</feature>
<feature type="domain" description="Ion transport" evidence="18">
    <location>
        <begin position="1282"/>
        <end position="1551"/>
    </location>
</feature>
<feature type="transmembrane region" description="Helical" evidence="17">
    <location>
        <begin position="1766"/>
        <end position="1783"/>
    </location>
</feature>
<keyword evidence="12" id="KW-0325">Glycoprotein</keyword>
<feature type="transmembrane region" description="Helical" evidence="17">
    <location>
        <begin position="1394"/>
        <end position="1418"/>
    </location>
</feature>
<feature type="compositionally biased region" description="Low complexity" evidence="16">
    <location>
        <begin position="215"/>
        <end position="224"/>
    </location>
</feature>
<evidence type="ECO:0000256" key="13">
    <source>
        <dbReference type="ARBA" id="ARBA00023303"/>
    </source>
</evidence>
<dbReference type="GO" id="GO:0008331">
    <property type="term" value="F:high voltage-gated calcium channel activity"/>
    <property type="evidence" value="ECO:0007669"/>
    <property type="project" value="TreeGrafter"/>
</dbReference>
<comment type="subcellular location">
    <subcellularLocation>
        <location evidence="1">Cell membrane</location>
        <topology evidence="1">Multi-pass membrane protein</topology>
    </subcellularLocation>
</comment>
<keyword evidence="20" id="KW-1185">Reference proteome</keyword>
<keyword evidence="4" id="KW-0109">Calcium transport</keyword>
<dbReference type="EMBL" id="ML178840">
    <property type="protein sequence ID" value="TFK98393.1"/>
    <property type="molecule type" value="Genomic_DNA"/>
</dbReference>
<feature type="transmembrane region" description="Helical" evidence="17">
    <location>
        <begin position="604"/>
        <end position="624"/>
    </location>
</feature>
<keyword evidence="6 17" id="KW-0812">Transmembrane</keyword>
<feature type="domain" description="Ion transport" evidence="18">
    <location>
        <begin position="535"/>
        <end position="772"/>
    </location>
</feature>
<evidence type="ECO:0000256" key="1">
    <source>
        <dbReference type="ARBA" id="ARBA00004651"/>
    </source>
</evidence>
<evidence type="ECO:0000256" key="4">
    <source>
        <dbReference type="ARBA" id="ARBA00022568"/>
    </source>
</evidence>
<feature type="compositionally biased region" description="Polar residues" evidence="16">
    <location>
        <begin position="154"/>
        <end position="165"/>
    </location>
</feature>
<feature type="compositionally biased region" description="Polar residues" evidence="16">
    <location>
        <begin position="81"/>
        <end position="93"/>
    </location>
</feature>
<organism evidence="19 20">
    <name type="scientific">Pterulicium gracile</name>
    <dbReference type="NCBI Taxonomy" id="1884261"/>
    <lineage>
        <taxon>Eukaryota</taxon>
        <taxon>Fungi</taxon>
        <taxon>Dikarya</taxon>
        <taxon>Basidiomycota</taxon>
        <taxon>Agaricomycotina</taxon>
        <taxon>Agaricomycetes</taxon>
        <taxon>Agaricomycetidae</taxon>
        <taxon>Agaricales</taxon>
        <taxon>Pleurotineae</taxon>
        <taxon>Pterulaceae</taxon>
        <taxon>Pterulicium</taxon>
    </lineage>
</organism>
<feature type="compositionally biased region" description="Basic residues" evidence="16">
    <location>
        <begin position="205"/>
        <end position="214"/>
    </location>
</feature>
<evidence type="ECO:0000259" key="18">
    <source>
        <dbReference type="Pfam" id="PF00520"/>
    </source>
</evidence>
<gene>
    <name evidence="19" type="ORF">BDV98DRAFT_606952</name>
</gene>
<evidence type="ECO:0000313" key="19">
    <source>
        <dbReference type="EMBL" id="TFK98393.1"/>
    </source>
</evidence>